<dbReference type="SUPFAM" id="SSF69572">
    <property type="entry name" value="Activating enzymes of the ubiquitin-like proteins"/>
    <property type="match status" value="1"/>
</dbReference>
<feature type="active site" description="Glycyl thioester intermediate; for adenylyltransferase activity" evidence="12">
    <location>
        <position position="229"/>
    </location>
</feature>
<evidence type="ECO:0000259" key="13">
    <source>
        <dbReference type="PROSITE" id="PS50206"/>
    </source>
</evidence>
<comment type="cofactor">
    <cofactor evidence="12">
        <name>Zn(2+)</name>
        <dbReference type="ChEBI" id="CHEBI:29105"/>
    </cofactor>
    <text evidence="12">Binds 1 zinc ion per subunit.</text>
</comment>
<feature type="binding site" evidence="12">
    <location>
        <position position="292"/>
    </location>
    <ligand>
        <name>Zn(2+)</name>
        <dbReference type="ChEBI" id="CHEBI:29105"/>
    </ligand>
</feature>
<dbReference type="InterPro" id="IPR045886">
    <property type="entry name" value="ThiF/MoeB/HesA"/>
</dbReference>
<keyword evidence="9 12" id="KW-0862">Zinc</keyword>
<proteinExistence type="inferred from homology"/>
<evidence type="ECO:0000256" key="12">
    <source>
        <dbReference type="HAMAP-Rule" id="MF_03049"/>
    </source>
</evidence>
<dbReference type="CDD" id="cd00757">
    <property type="entry name" value="ThiF_MoeB_HesA_family"/>
    <property type="match status" value="1"/>
</dbReference>
<dbReference type="GO" id="GO:0032447">
    <property type="term" value="P:protein urmylation"/>
    <property type="evidence" value="ECO:0007669"/>
    <property type="project" value="TreeGrafter"/>
</dbReference>
<evidence type="ECO:0000256" key="10">
    <source>
        <dbReference type="ARBA" id="ARBA00022840"/>
    </source>
</evidence>
<dbReference type="EMBL" id="CP138896">
    <property type="protein sequence ID" value="WPK25156.1"/>
    <property type="molecule type" value="Genomic_DNA"/>
</dbReference>
<keyword evidence="10 12" id="KW-0067">ATP-binding</keyword>
<comment type="similarity">
    <text evidence="12">In the N-terminal section; belongs to the HesA/MoeB/ThiF family. UBA4 subfamily.</text>
</comment>
<keyword evidence="4 12" id="KW-0819">tRNA processing</keyword>
<dbReference type="GO" id="GO:0002143">
    <property type="term" value="P:tRNA wobble position uridine thiolation"/>
    <property type="evidence" value="ECO:0007669"/>
    <property type="project" value="InterPro"/>
</dbReference>
<protein>
    <recommendedName>
        <fullName evidence="13">Rhodanese domain-containing protein</fullName>
    </recommendedName>
</protein>
<feature type="binding site" evidence="12">
    <location>
        <begin position="170"/>
        <end position="171"/>
    </location>
    <ligand>
        <name>ATP</name>
        <dbReference type="ChEBI" id="CHEBI:30616"/>
    </ligand>
</feature>
<accession>A0AAX4H9P7</accession>
<evidence type="ECO:0000256" key="4">
    <source>
        <dbReference type="ARBA" id="ARBA00022694"/>
    </source>
</evidence>
<dbReference type="InterPro" id="IPR028885">
    <property type="entry name" value="MOCS3/Uba4"/>
</dbReference>
<feature type="binding site" evidence="12">
    <location>
        <position position="215"/>
    </location>
    <ligand>
        <name>Zn(2+)</name>
        <dbReference type="ChEBI" id="CHEBI:29105"/>
    </ligand>
</feature>
<dbReference type="GO" id="GO:0046872">
    <property type="term" value="F:metal ion binding"/>
    <property type="evidence" value="ECO:0007669"/>
    <property type="project" value="UniProtKB-KW"/>
</dbReference>
<dbReference type="FunFam" id="3.40.50.720:FF:000033">
    <property type="entry name" value="Adenylyltransferase and sulfurtransferase MOCS3"/>
    <property type="match status" value="1"/>
</dbReference>
<evidence type="ECO:0000256" key="2">
    <source>
        <dbReference type="ARBA" id="ARBA00022490"/>
    </source>
</evidence>
<evidence type="ECO:0000313" key="15">
    <source>
        <dbReference type="Proteomes" id="UP001338582"/>
    </source>
</evidence>
<dbReference type="GO" id="GO:0004792">
    <property type="term" value="F:thiosulfate-cyanide sulfurtransferase activity"/>
    <property type="evidence" value="ECO:0007669"/>
    <property type="project" value="TreeGrafter"/>
</dbReference>
<comment type="pathway">
    <text evidence="12">tRNA modification; 5-methoxycarbonylmethyl-2-thiouridine-tRNA biosynthesis.</text>
</comment>
<evidence type="ECO:0000256" key="3">
    <source>
        <dbReference type="ARBA" id="ARBA00022679"/>
    </source>
</evidence>
<feature type="active site" description="Cysteine persulfide intermediate; for sulfurtransferase activity" evidence="12">
    <location>
        <position position="396"/>
    </location>
</feature>
<feature type="binding site" evidence="12">
    <location>
        <position position="212"/>
    </location>
    <ligand>
        <name>Zn(2+)</name>
        <dbReference type="ChEBI" id="CHEBI:29105"/>
    </ligand>
</feature>
<keyword evidence="6 12" id="KW-0479">Metal-binding</keyword>
<dbReference type="GO" id="GO:0042292">
    <property type="term" value="F:URM1 activating enzyme activity"/>
    <property type="evidence" value="ECO:0007669"/>
    <property type="project" value="TreeGrafter"/>
</dbReference>
<evidence type="ECO:0000256" key="7">
    <source>
        <dbReference type="ARBA" id="ARBA00022741"/>
    </source>
</evidence>
<dbReference type="Gene3D" id="3.40.50.720">
    <property type="entry name" value="NAD(P)-binding Rossmann-like Domain"/>
    <property type="match status" value="1"/>
</dbReference>
<feature type="domain" description="Rhodanese" evidence="13">
    <location>
        <begin position="339"/>
        <end position="437"/>
    </location>
</feature>
<dbReference type="PANTHER" id="PTHR10953">
    <property type="entry name" value="UBIQUITIN-ACTIVATING ENZYME E1"/>
    <property type="match status" value="1"/>
</dbReference>
<name>A0AAX4H9P7_9ASCO</name>
<dbReference type="PANTHER" id="PTHR10953:SF102">
    <property type="entry name" value="ADENYLYLTRANSFERASE AND SULFURTRANSFERASE MOCS3"/>
    <property type="match status" value="1"/>
</dbReference>
<keyword evidence="2 12" id="KW-0963">Cytoplasm</keyword>
<keyword evidence="11 12" id="KW-0511">Multifunctional enzyme</keyword>
<dbReference type="Gene3D" id="3.40.250.10">
    <property type="entry name" value="Rhodanese-like domain"/>
    <property type="match status" value="1"/>
</dbReference>
<reference evidence="14 15" key="1">
    <citation type="submission" date="2023-10" db="EMBL/GenBank/DDBJ databases">
        <title>Draft Genome Sequence of Candida saopaulonensis from a very Premature Infant with Sepsis.</title>
        <authorList>
            <person name="Ning Y."/>
            <person name="Dai R."/>
            <person name="Xiao M."/>
            <person name="Xu Y."/>
            <person name="Yan Q."/>
            <person name="Zhang L."/>
        </authorList>
    </citation>
    <scope>NUCLEOTIDE SEQUENCE [LARGE SCALE GENOMIC DNA]</scope>
    <source>
        <strain evidence="14 15">19XY460</strain>
    </source>
</reference>
<evidence type="ECO:0000313" key="14">
    <source>
        <dbReference type="EMBL" id="WPK25156.1"/>
    </source>
</evidence>
<gene>
    <name evidence="12" type="primary">UBA4</name>
    <name evidence="14" type="ORF">PUMCH_002459</name>
</gene>
<dbReference type="Pfam" id="PF00581">
    <property type="entry name" value="Rhodanese"/>
    <property type="match status" value="1"/>
</dbReference>
<sequence>MNDSEELVALRLKVAQLEEENNALKLKLGQSPIVPSEKILDSLSLEEYRRYGRQMIVPEFGSLPSQLKLRQAKILVVGAGGLGCPALLYLAAAGVGKIGILDNDTVDESNLHRQVLHRTTSVGILKCESAKSYLNELNPNVEIVTHPVRLENSNAFNIIEGYDLVVDCTDTPATRYLINDASVLAGKTIVSGSGVKTHGQVTILNFKNEGPCYRCFYPTPPKPESVSTCGDSGVFGPAIGLTGIMLATEAIKVLTNYYDDNFLPFLLQYSAFPQHSIRSFRMRGRKQECAVCGLNPTISKGDILSGTINYLSFCGKISYNVVSEDERLSPEEARQLLAQDPKTIILDVRPEEQFKITRLPNAVNSGWERTLSRADSLENILPNEFSPELDNILVMCRYGNDSRYALRKLKDQFGLKKVYDLIGGIDRWSSEIDPSIPRY</sequence>
<evidence type="ECO:0000256" key="5">
    <source>
        <dbReference type="ARBA" id="ARBA00022695"/>
    </source>
</evidence>
<dbReference type="SMART" id="SM00450">
    <property type="entry name" value="RHOD"/>
    <property type="match status" value="1"/>
</dbReference>
<dbReference type="GO" id="GO:0070566">
    <property type="term" value="F:adenylyltransferase activity"/>
    <property type="evidence" value="ECO:0007669"/>
    <property type="project" value="InterPro"/>
</dbReference>
<keyword evidence="8" id="KW-0833">Ubl conjugation pathway</keyword>
<dbReference type="AlphaFoldDB" id="A0AAX4H9P7"/>
<dbReference type="InterPro" id="IPR001763">
    <property type="entry name" value="Rhodanese-like_dom"/>
</dbReference>
<evidence type="ECO:0000256" key="11">
    <source>
        <dbReference type="ARBA" id="ARBA00023268"/>
    </source>
</evidence>
<evidence type="ECO:0000256" key="6">
    <source>
        <dbReference type="ARBA" id="ARBA00022723"/>
    </source>
</evidence>
<feature type="binding site" evidence="12">
    <location>
        <position position="126"/>
    </location>
    <ligand>
        <name>ATP</name>
        <dbReference type="ChEBI" id="CHEBI:30616"/>
    </ligand>
</feature>
<dbReference type="PROSITE" id="PS50206">
    <property type="entry name" value="RHODANESE_3"/>
    <property type="match status" value="1"/>
</dbReference>
<feature type="binding site" evidence="12">
    <location>
        <position position="289"/>
    </location>
    <ligand>
        <name>Zn(2+)</name>
        <dbReference type="ChEBI" id="CHEBI:29105"/>
    </ligand>
</feature>
<evidence type="ECO:0000256" key="1">
    <source>
        <dbReference type="ARBA" id="ARBA00004514"/>
    </source>
</evidence>
<organism evidence="14 15">
    <name type="scientific">Australozyma saopauloensis</name>
    <dbReference type="NCBI Taxonomy" id="291208"/>
    <lineage>
        <taxon>Eukaryota</taxon>
        <taxon>Fungi</taxon>
        <taxon>Dikarya</taxon>
        <taxon>Ascomycota</taxon>
        <taxon>Saccharomycotina</taxon>
        <taxon>Pichiomycetes</taxon>
        <taxon>Metschnikowiaceae</taxon>
        <taxon>Australozyma</taxon>
    </lineage>
</organism>
<evidence type="ECO:0000256" key="9">
    <source>
        <dbReference type="ARBA" id="ARBA00022833"/>
    </source>
</evidence>
<comment type="subcellular location">
    <subcellularLocation>
        <location evidence="1">Cytoplasm</location>
        <location evidence="1">Cytosol</location>
    </subcellularLocation>
</comment>
<keyword evidence="15" id="KW-1185">Reference proteome</keyword>
<dbReference type="InterPro" id="IPR000594">
    <property type="entry name" value="ThiF_NAD_FAD-bd"/>
</dbReference>
<dbReference type="Proteomes" id="UP001338582">
    <property type="component" value="Chromosome 3"/>
</dbReference>
<feature type="binding site" evidence="12">
    <location>
        <begin position="109"/>
        <end position="113"/>
    </location>
    <ligand>
        <name>ATP</name>
        <dbReference type="ChEBI" id="CHEBI:30616"/>
    </ligand>
</feature>
<keyword evidence="5" id="KW-0548">Nucleotidyltransferase</keyword>
<keyword evidence="3 12" id="KW-0808">Transferase</keyword>
<dbReference type="InterPro" id="IPR035985">
    <property type="entry name" value="Ubiquitin-activating_enz"/>
</dbReference>
<dbReference type="HAMAP" id="MF_03049">
    <property type="entry name" value="MOCS3_Uba4"/>
    <property type="match status" value="1"/>
</dbReference>
<dbReference type="Pfam" id="PF00899">
    <property type="entry name" value="ThiF"/>
    <property type="match status" value="1"/>
</dbReference>
<feature type="binding site" evidence="12">
    <location>
        <position position="81"/>
    </location>
    <ligand>
        <name>ATP</name>
        <dbReference type="ChEBI" id="CHEBI:30616"/>
    </ligand>
</feature>
<feature type="binding site" evidence="12">
    <location>
        <position position="102"/>
    </location>
    <ligand>
        <name>ATP</name>
        <dbReference type="ChEBI" id="CHEBI:30616"/>
    </ligand>
</feature>
<dbReference type="GO" id="GO:0005524">
    <property type="term" value="F:ATP binding"/>
    <property type="evidence" value="ECO:0007669"/>
    <property type="project" value="UniProtKB-KW"/>
</dbReference>
<evidence type="ECO:0000256" key="8">
    <source>
        <dbReference type="ARBA" id="ARBA00022786"/>
    </source>
</evidence>
<dbReference type="InterPro" id="IPR036873">
    <property type="entry name" value="Rhodanese-like_dom_sf"/>
</dbReference>
<dbReference type="GO" id="GO:0005829">
    <property type="term" value="C:cytosol"/>
    <property type="evidence" value="ECO:0007669"/>
    <property type="project" value="UniProtKB-SubCell"/>
</dbReference>
<keyword evidence="7 12" id="KW-0547">Nucleotide-binding</keyword>